<dbReference type="KEGG" id="taz:TREAZ_1861"/>
<name>F5YBE7_LEAAZ</name>
<dbReference type="Proteomes" id="UP000009222">
    <property type="component" value="Chromosome"/>
</dbReference>
<dbReference type="InParanoid" id="F5YBE7"/>
<protein>
    <submittedName>
        <fullName evidence="1">Uncharacterized protein</fullName>
    </submittedName>
</protein>
<organism evidence="1 2">
    <name type="scientific">Leadbettera azotonutricia (strain ATCC BAA-888 / DSM 13862 / ZAS-9)</name>
    <name type="common">Treponema azotonutricium</name>
    <dbReference type="NCBI Taxonomy" id="545695"/>
    <lineage>
        <taxon>Bacteria</taxon>
        <taxon>Pseudomonadati</taxon>
        <taxon>Spirochaetota</taxon>
        <taxon>Spirochaetia</taxon>
        <taxon>Spirochaetales</taxon>
        <taxon>Breznakiellaceae</taxon>
        <taxon>Leadbettera</taxon>
    </lineage>
</organism>
<accession>F5YBE7</accession>
<proteinExistence type="predicted"/>
<reference evidence="1 2" key="2">
    <citation type="journal article" date="2011" name="ISME J.">
        <title>RNA-seq reveals cooperative metabolic interactions between two termite-gut spirochete species in co-culture.</title>
        <authorList>
            <person name="Rosenthal A.Z."/>
            <person name="Matson E.G."/>
            <person name="Eldar A."/>
            <person name="Leadbetter J.R."/>
        </authorList>
    </citation>
    <scope>NUCLEOTIDE SEQUENCE [LARGE SCALE GENOMIC DNA]</scope>
    <source>
        <strain evidence="2">ATCC BAA-888 / DSM 13862 / ZAS-9</strain>
    </source>
</reference>
<evidence type="ECO:0000313" key="2">
    <source>
        <dbReference type="Proteomes" id="UP000009222"/>
    </source>
</evidence>
<dbReference type="AlphaFoldDB" id="F5YBE7"/>
<sequence>MAYTVIYEGIIFVEGDFPGAERGAHISCDLSFKIGAQLKSLRDVKNNLASKARSKGANAILDFTYGQKSRWLALDDIAFWGKGCLAVISDEDFKRIEKAGKD</sequence>
<gene>
    <name evidence="1" type="ordered locus">TREAZ_1861</name>
</gene>
<evidence type="ECO:0000313" key="1">
    <source>
        <dbReference type="EMBL" id="AEF80952.1"/>
    </source>
</evidence>
<dbReference type="HOGENOM" id="CLU_2276209_0_0_12"/>
<dbReference type="STRING" id="545695.TREAZ_1861"/>
<reference evidence="2" key="1">
    <citation type="submission" date="2009-12" db="EMBL/GenBank/DDBJ databases">
        <title>Complete sequence of Treponema azotonutricium strain ZAS-9.</title>
        <authorList>
            <person name="Tetu S.G."/>
            <person name="Matson E."/>
            <person name="Ren Q."/>
            <person name="Seshadri R."/>
            <person name="Elbourne L."/>
            <person name="Hassan K.A."/>
            <person name="Durkin A."/>
            <person name="Radune D."/>
            <person name="Mohamoud Y."/>
            <person name="Shay R."/>
            <person name="Jin S."/>
            <person name="Zhang X."/>
            <person name="Lucey K."/>
            <person name="Ballor N.R."/>
            <person name="Ottesen E."/>
            <person name="Rosenthal R."/>
            <person name="Allen A."/>
            <person name="Leadbetter J.R."/>
            <person name="Paulsen I.T."/>
        </authorList>
    </citation>
    <scope>NUCLEOTIDE SEQUENCE [LARGE SCALE GENOMIC DNA]</scope>
    <source>
        <strain evidence="2">ATCC BAA-888 / DSM 13862 / ZAS-9</strain>
    </source>
</reference>
<keyword evidence="2" id="KW-1185">Reference proteome</keyword>
<dbReference type="EMBL" id="CP001841">
    <property type="protein sequence ID" value="AEF80952.1"/>
    <property type="molecule type" value="Genomic_DNA"/>
</dbReference>